<organism evidence="2 3">
    <name type="scientific">Piloderma croceum (strain F 1598)</name>
    <dbReference type="NCBI Taxonomy" id="765440"/>
    <lineage>
        <taxon>Eukaryota</taxon>
        <taxon>Fungi</taxon>
        <taxon>Dikarya</taxon>
        <taxon>Basidiomycota</taxon>
        <taxon>Agaricomycotina</taxon>
        <taxon>Agaricomycetes</taxon>
        <taxon>Agaricomycetidae</taxon>
        <taxon>Atheliales</taxon>
        <taxon>Atheliaceae</taxon>
        <taxon>Piloderma</taxon>
    </lineage>
</organism>
<evidence type="ECO:0000256" key="1">
    <source>
        <dbReference type="SAM" id="MobiDB-lite"/>
    </source>
</evidence>
<dbReference type="Proteomes" id="UP000054166">
    <property type="component" value="Unassembled WGS sequence"/>
</dbReference>
<gene>
    <name evidence="2" type="ORF">PILCRDRAFT_480785</name>
</gene>
<dbReference type="AlphaFoldDB" id="A0A0C3BX27"/>
<evidence type="ECO:0000313" key="2">
    <source>
        <dbReference type="EMBL" id="KIM81977.1"/>
    </source>
</evidence>
<protein>
    <submittedName>
        <fullName evidence="2">Uncharacterized protein</fullName>
    </submittedName>
</protein>
<feature type="compositionally biased region" description="Polar residues" evidence="1">
    <location>
        <begin position="51"/>
        <end position="64"/>
    </location>
</feature>
<dbReference type="EMBL" id="KN832996">
    <property type="protein sequence ID" value="KIM81977.1"/>
    <property type="molecule type" value="Genomic_DNA"/>
</dbReference>
<name>A0A0C3BX27_PILCF</name>
<accession>A0A0C3BX27</accession>
<feature type="compositionally biased region" description="Polar residues" evidence="1">
    <location>
        <begin position="18"/>
        <end position="44"/>
    </location>
</feature>
<proteinExistence type="predicted"/>
<evidence type="ECO:0000313" key="3">
    <source>
        <dbReference type="Proteomes" id="UP000054166"/>
    </source>
</evidence>
<reference evidence="3" key="2">
    <citation type="submission" date="2015-01" db="EMBL/GenBank/DDBJ databases">
        <title>Evolutionary Origins and Diversification of the Mycorrhizal Mutualists.</title>
        <authorList>
            <consortium name="DOE Joint Genome Institute"/>
            <consortium name="Mycorrhizal Genomics Consortium"/>
            <person name="Kohler A."/>
            <person name="Kuo A."/>
            <person name="Nagy L.G."/>
            <person name="Floudas D."/>
            <person name="Copeland A."/>
            <person name="Barry K.W."/>
            <person name="Cichocki N."/>
            <person name="Veneault-Fourrey C."/>
            <person name="LaButti K."/>
            <person name="Lindquist E.A."/>
            <person name="Lipzen A."/>
            <person name="Lundell T."/>
            <person name="Morin E."/>
            <person name="Murat C."/>
            <person name="Riley R."/>
            <person name="Ohm R."/>
            <person name="Sun H."/>
            <person name="Tunlid A."/>
            <person name="Henrissat B."/>
            <person name="Grigoriev I.V."/>
            <person name="Hibbett D.S."/>
            <person name="Martin F."/>
        </authorList>
    </citation>
    <scope>NUCLEOTIDE SEQUENCE [LARGE SCALE GENOMIC DNA]</scope>
    <source>
        <strain evidence="3">F 1598</strain>
    </source>
</reference>
<dbReference type="InParanoid" id="A0A0C3BX27"/>
<reference evidence="2 3" key="1">
    <citation type="submission" date="2014-04" db="EMBL/GenBank/DDBJ databases">
        <authorList>
            <consortium name="DOE Joint Genome Institute"/>
            <person name="Kuo A."/>
            <person name="Tarkka M."/>
            <person name="Buscot F."/>
            <person name="Kohler A."/>
            <person name="Nagy L.G."/>
            <person name="Floudas D."/>
            <person name="Copeland A."/>
            <person name="Barry K.W."/>
            <person name="Cichocki N."/>
            <person name="Veneault-Fourrey C."/>
            <person name="LaButti K."/>
            <person name="Lindquist E.A."/>
            <person name="Lipzen A."/>
            <person name="Lundell T."/>
            <person name="Morin E."/>
            <person name="Murat C."/>
            <person name="Sun H."/>
            <person name="Tunlid A."/>
            <person name="Henrissat B."/>
            <person name="Grigoriev I.V."/>
            <person name="Hibbett D.S."/>
            <person name="Martin F."/>
            <person name="Nordberg H.P."/>
            <person name="Cantor M.N."/>
            <person name="Hua S.X."/>
        </authorList>
    </citation>
    <scope>NUCLEOTIDE SEQUENCE [LARGE SCALE GENOMIC DNA]</scope>
    <source>
        <strain evidence="2 3">F 1598</strain>
    </source>
</reference>
<feature type="region of interest" description="Disordered" evidence="1">
    <location>
        <begin position="1"/>
        <end position="70"/>
    </location>
</feature>
<dbReference type="HOGENOM" id="CLU_1886536_0_0_1"/>
<sequence length="135" mass="14428">MPSPFRSLFKPHKHDSHSSAQISIQTPNSSTTFTTDVSENSSSAIDRPTVTVVSQSEGVGSKSTPSVSVSPARSVAVNGLKFALRQLGKAPVPGIEVATSCLLEIISRIQVNQETSLEKYKADLVQEHSHSRQGV</sequence>
<keyword evidence="3" id="KW-1185">Reference proteome</keyword>